<evidence type="ECO:0000313" key="2">
    <source>
        <dbReference type="EMBL" id="CAD8475740.1"/>
    </source>
</evidence>
<dbReference type="Gene3D" id="2.40.50.40">
    <property type="match status" value="1"/>
</dbReference>
<dbReference type="InterPro" id="IPR000953">
    <property type="entry name" value="Chromo/chromo_shadow_dom"/>
</dbReference>
<dbReference type="EMBL" id="HBEO01008552">
    <property type="protein sequence ID" value="CAD8475740.1"/>
    <property type="molecule type" value="Transcribed_RNA"/>
</dbReference>
<accession>A0A7S0HDK8</accession>
<dbReference type="Pfam" id="PF24626">
    <property type="entry name" value="SH3_Tf2-1"/>
    <property type="match status" value="1"/>
</dbReference>
<organism evidence="2">
    <name type="scientific">Hanusia phi</name>
    <dbReference type="NCBI Taxonomy" id="3032"/>
    <lineage>
        <taxon>Eukaryota</taxon>
        <taxon>Cryptophyceae</taxon>
        <taxon>Pyrenomonadales</taxon>
        <taxon>Geminigeraceae</taxon>
        <taxon>Hanusia</taxon>
    </lineage>
</organism>
<proteinExistence type="predicted"/>
<name>A0A7S0HDK8_9CRYP</name>
<sequence>MAAVDIARDALILSAIQKEKFMKQSRKEVQYNVGDLVMLSTRDLKLPETLGKLKLRFVGPFKIAEKVSDNSVRLEFTPRFQHMKKTIFNIAKLRPYYIRDLDLDNSVSPPLPLIQRDGDYYEVDKILARRGKGNRVQYLVRWKGYDKSSEDSWLSTRDFRTAELKQMIRDFNRVNAGS</sequence>
<dbReference type="Pfam" id="PF00385">
    <property type="entry name" value="Chromo"/>
    <property type="match status" value="1"/>
</dbReference>
<dbReference type="SMART" id="SM00298">
    <property type="entry name" value="CHROMO"/>
    <property type="match status" value="1"/>
</dbReference>
<dbReference type="InterPro" id="IPR016197">
    <property type="entry name" value="Chromo-like_dom_sf"/>
</dbReference>
<evidence type="ECO:0000259" key="1">
    <source>
        <dbReference type="PROSITE" id="PS50013"/>
    </source>
</evidence>
<reference evidence="2" key="1">
    <citation type="submission" date="2021-01" db="EMBL/GenBank/DDBJ databases">
        <authorList>
            <person name="Corre E."/>
            <person name="Pelletier E."/>
            <person name="Niang G."/>
            <person name="Scheremetjew M."/>
            <person name="Finn R."/>
            <person name="Kale V."/>
            <person name="Holt S."/>
            <person name="Cochrane G."/>
            <person name="Meng A."/>
            <person name="Brown T."/>
            <person name="Cohen L."/>
        </authorList>
    </citation>
    <scope>NUCLEOTIDE SEQUENCE</scope>
    <source>
        <strain evidence="2">CCMP325</strain>
    </source>
</reference>
<dbReference type="PROSITE" id="PS50013">
    <property type="entry name" value="CHROMO_2"/>
    <property type="match status" value="1"/>
</dbReference>
<dbReference type="InterPro" id="IPR023780">
    <property type="entry name" value="Chromo_domain"/>
</dbReference>
<dbReference type="AlphaFoldDB" id="A0A7S0HDK8"/>
<protein>
    <recommendedName>
        <fullName evidence="1">Chromo domain-containing protein</fullName>
    </recommendedName>
</protein>
<feature type="domain" description="Chromo" evidence="1">
    <location>
        <begin position="121"/>
        <end position="178"/>
    </location>
</feature>
<dbReference type="SUPFAM" id="SSF54160">
    <property type="entry name" value="Chromo domain-like"/>
    <property type="match status" value="1"/>
</dbReference>
<gene>
    <name evidence="2" type="ORF">HPHI1048_LOCUS5956</name>
</gene>
<dbReference type="InterPro" id="IPR056924">
    <property type="entry name" value="SH3_Tf2-1"/>
</dbReference>